<sequence length="159" mass="17261">MPPSRARASDKTRVGEDRVEGVFLFQAAPPLTDYHGELGLVVHLPREALGPADLFFRAYDVRGELGEEDRDAGGLVALLADVVHVVLAHGDYLARAQRGQWANFLDRHGASRGVRSLPPDNLLKAPGRGGLYPPVLDPAELCASLVLEPHPSHKHRLSV</sequence>
<protein>
    <submittedName>
        <fullName evidence="1">Uncharacterized protein</fullName>
    </submittedName>
</protein>
<accession>A0A6J4QU67</accession>
<name>A0A6J4QU67_9ACTN</name>
<gene>
    <name evidence="1" type="ORF">AVDCRST_MAG02-1477</name>
</gene>
<proteinExistence type="predicted"/>
<reference evidence="1" key="1">
    <citation type="submission" date="2020-02" db="EMBL/GenBank/DDBJ databases">
        <authorList>
            <person name="Meier V. D."/>
        </authorList>
    </citation>
    <scope>NUCLEOTIDE SEQUENCE</scope>
    <source>
        <strain evidence="1">AVDCRST_MAG02</strain>
    </source>
</reference>
<organism evidence="1">
    <name type="scientific">uncultured Rubrobacteraceae bacterium</name>
    <dbReference type="NCBI Taxonomy" id="349277"/>
    <lineage>
        <taxon>Bacteria</taxon>
        <taxon>Bacillati</taxon>
        <taxon>Actinomycetota</taxon>
        <taxon>Rubrobacteria</taxon>
        <taxon>Rubrobacterales</taxon>
        <taxon>Rubrobacteraceae</taxon>
        <taxon>environmental samples</taxon>
    </lineage>
</organism>
<evidence type="ECO:0000313" key="1">
    <source>
        <dbReference type="EMBL" id="CAA9455030.1"/>
    </source>
</evidence>
<dbReference type="EMBL" id="CADCVH010000047">
    <property type="protein sequence ID" value="CAA9455030.1"/>
    <property type="molecule type" value="Genomic_DNA"/>
</dbReference>
<dbReference type="AlphaFoldDB" id="A0A6J4QU67"/>